<reference evidence="9 10" key="1">
    <citation type="journal article" date="2014" name="Int. J. Syst. Evol. Microbiol.">
        <title>Carboxylicivirga gen. nov. in the family Marinilabiliaceae with two novel species, Carboxylicivirga mesophila sp. nov. and Carboxylicivirga taeanensis sp. nov., and reclassification of Cytophaga fermentans as Saccharicrinis fermentans gen. nov., comb. nov.</title>
        <authorList>
            <person name="Yang S.H."/>
            <person name="Seo H.S."/>
            <person name="Woo J.H."/>
            <person name="Oh H.M."/>
            <person name="Jang H."/>
            <person name="Lee J.H."/>
            <person name="Kim S.J."/>
            <person name="Kwon K.K."/>
        </authorList>
    </citation>
    <scope>NUCLEOTIDE SEQUENCE [LARGE SCALE GENOMIC DNA]</scope>
    <source>
        <strain evidence="9 10">JCM 18290</strain>
    </source>
</reference>
<evidence type="ECO:0000256" key="4">
    <source>
        <dbReference type="ARBA" id="ARBA00022729"/>
    </source>
</evidence>
<organism evidence="9 10">
    <name type="scientific">Carboxylicivirga mesophila</name>
    <dbReference type="NCBI Taxonomy" id="1166478"/>
    <lineage>
        <taxon>Bacteria</taxon>
        <taxon>Pseudomonadati</taxon>
        <taxon>Bacteroidota</taxon>
        <taxon>Bacteroidia</taxon>
        <taxon>Marinilabiliales</taxon>
        <taxon>Marinilabiliaceae</taxon>
        <taxon>Carboxylicivirga</taxon>
    </lineage>
</organism>
<evidence type="ECO:0000256" key="1">
    <source>
        <dbReference type="ARBA" id="ARBA00004613"/>
    </source>
</evidence>
<evidence type="ECO:0000313" key="9">
    <source>
        <dbReference type="EMBL" id="MBS2211279.1"/>
    </source>
</evidence>
<dbReference type="PROSITE" id="PS51257">
    <property type="entry name" value="PROKAR_LIPOPROTEIN"/>
    <property type="match status" value="1"/>
</dbReference>
<dbReference type="Proteomes" id="UP000721861">
    <property type="component" value="Unassembled WGS sequence"/>
</dbReference>
<keyword evidence="6" id="KW-0119">Carbohydrate metabolism</keyword>
<evidence type="ECO:0000256" key="5">
    <source>
        <dbReference type="ARBA" id="ARBA00022801"/>
    </source>
</evidence>
<sequence length="291" mass="32578">MHRISIFLLVILFACCSKDEQQATPDVPADEVQTGKMTKELVVNGTTREYIIYVPESYMGTSSLPLLLSFHGLTSNMEFNYAYTKFNELAENENFIVVHPNGIDNKWTLSENNNPDIDFIEAILDHLEKDYKIESKRIYSTGMSNGGNFSFTLACGLSNRIAAIASVTGLMLQTAIGDCIPTRPLSIFHIHGTEDPIANYAFVQRGLDFWIEHNNTDNIPTVSAIPDIDTEDGSTVERFEYLNGDNGVEIHHLKVTGGGHQWPGYQGNMDINASEEVWNFLKIFDLDGKIE</sequence>
<dbReference type="InterPro" id="IPR003140">
    <property type="entry name" value="PLipase/COase/thioEstase"/>
</dbReference>
<keyword evidence="2" id="KW-0964">Secreted</keyword>
<dbReference type="PANTHER" id="PTHR38050">
    <property type="match status" value="1"/>
</dbReference>
<comment type="subcellular location">
    <subcellularLocation>
        <location evidence="1">Secreted</location>
    </subcellularLocation>
</comment>
<proteinExistence type="predicted"/>
<comment type="caution">
    <text evidence="9">The sequence shown here is derived from an EMBL/GenBank/DDBJ whole genome shotgun (WGS) entry which is preliminary data.</text>
</comment>
<dbReference type="Pfam" id="PF02230">
    <property type="entry name" value="Abhydrolase_2"/>
    <property type="match status" value="1"/>
</dbReference>
<keyword evidence="7" id="KW-0624">Polysaccharide degradation</keyword>
<gene>
    <name evidence="9" type="ORF">KEM09_07700</name>
</gene>
<dbReference type="InterPro" id="IPR043595">
    <property type="entry name" value="FaeB/C/D"/>
</dbReference>
<dbReference type="SUPFAM" id="SSF53474">
    <property type="entry name" value="alpha/beta-Hydrolases"/>
    <property type="match status" value="1"/>
</dbReference>
<evidence type="ECO:0000313" key="10">
    <source>
        <dbReference type="Proteomes" id="UP000721861"/>
    </source>
</evidence>
<evidence type="ECO:0000256" key="7">
    <source>
        <dbReference type="ARBA" id="ARBA00023326"/>
    </source>
</evidence>
<keyword evidence="4" id="KW-0732">Signal</keyword>
<name>A0ABS5K8I7_9BACT</name>
<keyword evidence="3" id="KW-0858">Xylan degradation</keyword>
<evidence type="ECO:0000256" key="3">
    <source>
        <dbReference type="ARBA" id="ARBA00022651"/>
    </source>
</evidence>
<evidence type="ECO:0000256" key="6">
    <source>
        <dbReference type="ARBA" id="ARBA00023277"/>
    </source>
</evidence>
<keyword evidence="5" id="KW-0378">Hydrolase</keyword>
<evidence type="ECO:0000259" key="8">
    <source>
        <dbReference type="Pfam" id="PF02230"/>
    </source>
</evidence>
<dbReference type="PANTHER" id="PTHR38050:SF2">
    <property type="entry name" value="FERULOYL ESTERASE C-RELATED"/>
    <property type="match status" value="1"/>
</dbReference>
<feature type="domain" description="Phospholipase/carboxylesterase/thioesterase" evidence="8">
    <location>
        <begin position="120"/>
        <end position="218"/>
    </location>
</feature>
<protein>
    <recommendedName>
        <fullName evidence="8">Phospholipase/carboxylesterase/thioesterase domain-containing protein</fullName>
    </recommendedName>
</protein>
<dbReference type="InterPro" id="IPR029058">
    <property type="entry name" value="AB_hydrolase_fold"/>
</dbReference>
<keyword evidence="10" id="KW-1185">Reference proteome</keyword>
<dbReference type="EMBL" id="JAGUCN010000007">
    <property type="protein sequence ID" value="MBS2211279.1"/>
    <property type="molecule type" value="Genomic_DNA"/>
</dbReference>
<evidence type="ECO:0000256" key="2">
    <source>
        <dbReference type="ARBA" id="ARBA00022525"/>
    </source>
</evidence>
<dbReference type="Gene3D" id="3.40.50.1820">
    <property type="entry name" value="alpha/beta hydrolase"/>
    <property type="match status" value="1"/>
</dbReference>
<accession>A0ABS5K8I7</accession>
<dbReference type="RefSeq" id="WP_212227348.1">
    <property type="nucleotide sequence ID" value="NZ_JAGUCN010000007.1"/>
</dbReference>